<dbReference type="EMBL" id="FRFD01000008">
    <property type="protein sequence ID" value="SHO50633.1"/>
    <property type="molecule type" value="Genomic_DNA"/>
</dbReference>
<dbReference type="GO" id="GO:0016829">
    <property type="term" value="F:lyase activity"/>
    <property type="evidence" value="ECO:0007669"/>
    <property type="project" value="UniProtKB-KW"/>
</dbReference>
<dbReference type="InterPro" id="IPR000887">
    <property type="entry name" value="Aldlse_KDPG_KHG"/>
</dbReference>
<evidence type="ECO:0000256" key="4">
    <source>
        <dbReference type="ARBA" id="ARBA00023239"/>
    </source>
</evidence>
<comment type="subunit">
    <text evidence="3">Homotrimer.</text>
</comment>
<dbReference type="NCBIfam" id="TIGR01182">
    <property type="entry name" value="eda"/>
    <property type="match status" value="1"/>
</dbReference>
<dbReference type="CDD" id="cd00452">
    <property type="entry name" value="KDPG_aldolase"/>
    <property type="match status" value="1"/>
</dbReference>
<evidence type="ECO:0000313" key="7">
    <source>
        <dbReference type="Proteomes" id="UP000184612"/>
    </source>
</evidence>
<dbReference type="PANTHER" id="PTHR30246">
    <property type="entry name" value="2-KETO-3-DEOXY-6-PHOSPHOGLUCONATE ALDOLASE"/>
    <property type="match status" value="1"/>
</dbReference>
<protein>
    <submittedName>
        <fullName evidence="6">2-dehydro-3-deoxyphosphogluconate aldolase / (4S)-4-hydroxy-2-oxoglutarate aldolase</fullName>
    </submittedName>
</protein>
<organism evidence="6 7">
    <name type="scientific">Anaerocolumna xylanovorans DSM 12503</name>
    <dbReference type="NCBI Taxonomy" id="1121345"/>
    <lineage>
        <taxon>Bacteria</taxon>
        <taxon>Bacillati</taxon>
        <taxon>Bacillota</taxon>
        <taxon>Clostridia</taxon>
        <taxon>Lachnospirales</taxon>
        <taxon>Lachnospiraceae</taxon>
        <taxon>Anaerocolumna</taxon>
    </lineage>
</organism>
<keyword evidence="5" id="KW-0119">Carbohydrate metabolism</keyword>
<proteinExistence type="inferred from homology"/>
<gene>
    <name evidence="6" type="ORF">SAMN02745217_02826</name>
</gene>
<dbReference type="Proteomes" id="UP000184612">
    <property type="component" value="Unassembled WGS sequence"/>
</dbReference>
<dbReference type="PANTHER" id="PTHR30246:SF1">
    <property type="entry name" value="2-DEHYDRO-3-DEOXY-6-PHOSPHOGALACTONATE ALDOLASE-RELATED"/>
    <property type="match status" value="1"/>
</dbReference>
<keyword evidence="7" id="KW-1185">Reference proteome</keyword>
<dbReference type="STRING" id="1121345.SAMN02745217_02826"/>
<sequence>MVGGKVERSMVIRMKDIEALQTIEKYGIVAIVRGTEINQMKRIAAALYEGGVRVIEVTFNTEKAESLLKELTDEFSDRMLIGAGTILDSESARTAILAGAKFILSPSLNPEVLKICQRYSILAVPGVMTPTEAVQAWELGARMIKIFPAVNLGPSYVKQILGPLNQLNIMVVGGINENNLGAFLENGASCAGIGGDLVNKQEIEEGKYEELVQKAVRFQSIFENKKMNGGKE</sequence>
<name>A0A1M7YDF2_9FIRM</name>
<evidence type="ECO:0000256" key="2">
    <source>
        <dbReference type="ARBA" id="ARBA00006906"/>
    </source>
</evidence>
<accession>A0A1M7YDF2</accession>
<evidence type="ECO:0000256" key="3">
    <source>
        <dbReference type="ARBA" id="ARBA00011233"/>
    </source>
</evidence>
<comment type="similarity">
    <text evidence="2">Belongs to the KHG/KDPG aldolase family.</text>
</comment>
<evidence type="ECO:0000313" key="6">
    <source>
        <dbReference type="EMBL" id="SHO50633.1"/>
    </source>
</evidence>
<dbReference type="InterPro" id="IPR013785">
    <property type="entry name" value="Aldolase_TIM"/>
</dbReference>
<evidence type="ECO:0000256" key="5">
    <source>
        <dbReference type="ARBA" id="ARBA00023277"/>
    </source>
</evidence>
<dbReference type="Gene3D" id="3.20.20.70">
    <property type="entry name" value="Aldolase class I"/>
    <property type="match status" value="1"/>
</dbReference>
<dbReference type="SUPFAM" id="SSF51569">
    <property type="entry name" value="Aldolase"/>
    <property type="match status" value="1"/>
</dbReference>
<dbReference type="Pfam" id="PF01081">
    <property type="entry name" value="Aldolase"/>
    <property type="match status" value="1"/>
</dbReference>
<reference evidence="6 7" key="1">
    <citation type="submission" date="2016-12" db="EMBL/GenBank/DDBJ databases">
        <authorList>
            <person name="Song W.-J."/>
            <person name="Kurnit D.M."/>
        </authorList>
    </citation>
    <scope>NUCLEOTIDE SEQUENCE [LARGE SCALE GENOMIC DNA]</scope>
    <source>
        <strain evidence="6 7">DSM 12503</strain>
    </source>
</reference>
<evidence type="ECO:0000256" key="1">
    <source>
        <dbReference type="ARBA" id="ARBA00004761"/>
    </source>
</evidence>
<comment type="pathway">
    <text evidence="1">Carbohydrate acid metabolism.</text>
</comment>
<dbReference type="AlphaFoldDB" id="A0A1M7YDF2"/>
<keyword evidence="4" id="KW-0456">Lyase</keyword>